<keyword evidence="3" id="KW-1185">Reference proteome</keyword>
<accession>A0A9W6MVR8</accession>
<gene>
    <name evidence="2" type="ORF">GCM10008179_23770</name>
</gene>
<evidence type="ECO:0000313" key="3">
    <source>
        <dbReference type="Proteomes" id="UP001143372"/>
    </source>
</evidence>
<keyword evidence="1" id="KW-0175">Coiled coil</keyword>
<protein>
    <submittedName>
        <fullName evidence="2">Uncharacterized protein</fullName>
    </submittedName>
</protein>
<comment type="caution">
    <text evidence="2">The sequence shown here is derived from an EMBL/GenBank/DDBJ whole genome shotgun (WGS) entry which is preliminary data.</text>
</comment>
<dbReference type="Proteomes" id="UP001143372">
    <property type="component" value="Unassembled WGS sequence"/>
</dbReference>
<evidence type="ECO:0000313" key="2">
    <source>
        <dbReference type="EMBL" id="GLK68739.1"/>
    </source>
</evidence>
<organism evidence="2 3">
    <name type="scientific">Hansschlegelia plantiphila</name>
    <dbReference type="NCBI Taxonomy" id="374655"/>
    <lineage>
        <taxon>Bacteria</taxon>
        <taxon>Pseudomonadati</taxon>
        <taxon>Pseudomonadota</taxon>
        <taxon>Alphaproteobacteria</taxon>
        <taxon>Hyphomicrobiales</taxon>
        <taxon>Methylopilaceae</taxon>
        <taxon>Hansschlegelia</taxon>
    </lineage>
</organism>
<feature type="coiled-coil region" evidence="1">
    <location>
        <begin position="20"/>
        <end position="47"/>
    </location>
</feature>
<reference evidence="2" key="2">
    <citation type="submission" date="2023-01" db="EMBL/GenBank/DDBJ databases">
        <authorList>
            <person name="Sun Q."/>
            <person name="Evtushenko L."/>
        </authorList>
    </citation>
    <scope>NUCLEOTIDE SEQUENCE</scope>
    <source>
        <strain evidence="2">VKM B-2347</strain>
    </source>
</reference>
<dbReference type="EMBL" id="BSFI01000008">
    <property type="protein sequence ID" value="GLK68739.1"/>
    <property type="molecule type" value="Genomic_DNA"/>
</dbReference>
<name>A0A9W6MVR8_9HYPH</name>
<evidence type="ECO:0000256" key="1">
    <source>
        <dbReference type="SAM" id="Coils"/>
    </source>
</evidence>
<dbReference type="AlphaFoldDB" id="A0A9W6MVR8"/>
<sequence>MRGGPATARFARDPAVGAVADQREALLARQEDEVADLRHEILQMRGQDLEVFRVEGDKSERRIDGIGHGLGRSGGASHEWLTLAHR</sequence>
<proteinExistence type="predicted"/>
<reference evidence="2" key="1">
    <citation type="journal article" date="2014" name="Int. J. Syst. Evol. Microbiol.">
        <title>Complete genome sequence of Corynebacterium casei LMG S-19264T (=DSM 44701T), isolated from a smear-ripened cheese.</title>
        <authorList>
            <consortium name="US DOE Joint Genome Institute (JGI-PGF)"/>
            <person name="Walter F."/>
            <person name="Albersmeier A."/>
            <person name="Kalinowski J."/>
            <person name="Ruckert C."/>
        </authorList>
    </citation>
    <scope>NUCLEOTIDE SEQUENCE</scope>
    <source>
        <strain evidence="2">VKM B-2347</strain>
    </source>
</reference>